<evidence type="ECO:0000313" key="7">
    <source>
        <dbReference type="Proteomes" id="UP000254889"/>
    </source>
</evidence>
<evidence type="ECO:0000256" key="1">
    <source>
        <dbReference type="ARBA" id="ARBA00009437"/>
    </source>
</evidence>
<dbReference type="FunFam" id="1.10.10.10:FF:000001">
    <property type="entry name" value="LysR family transcriptional regulator"/>
    <property type="match status" value="1"/>
</dbReference>
<feature type="domain" description="HTH lysR-type" evidence="5">
    <location>
        <begin position="8"/>
        <end position="65"/>
    </location>
</feature>
<gene>
    <name evidence="6" type="ORF">DW352_25615</name>
</gene>
<dbReference type="InterPro" id="IPR000847">
    <property type="entry name" value="LysR_HTH_N"/>
</dbReference>
<dbReference type="PRINTS" id="PR00039">
    <property type="entry name" value="HTHLYSR"/>
</dbReference>
<dbReference type="SUPFAM" id="SSF46785">
    <property type="entry name" value="Winged helix' DNA-binding domain"/>
    <property type="match status" value="1"/>
</dbReference>
<evidence type="ECO:0000256" key="3">
    <source>
        <dbReference type="ARBA" id="ARBA00023125"/>
    </source>
</evidence>
<dbReference type="InterPro" id="IPR050950">
    <property type="entry name" value="HTH-type_LysR_regulators"/>
</dbReference>
<dbReference type="EMBL" id="CP031417">
    <property type="protein sequence ID" value="AXK83607.1"/>
    <property type="molecule type" value="Genomic_DNA"/>
</dbReference>
<dbReference type="Gene3D" id="1.10.10.10">
    <property type="entry name" value="Winged helix-like DNA-binding domain superfamily/Winged helix DNA-binding domain"/>
    <property type="match status" value="1"/>
</dbReference>
<keyword evidence="2" id="KW-0805">Transcription regulation</keyword>
<dbReference type="RefSeq" id="WP_115693986.1">
    <property type="nucleotide sequence ID" value="NZ_CP031417.1"/>
</dbReference>
<dbReference type="Pfam" id="PF03466">
    <property type="entry name" value="LysR_substrate"/>
    <property type="match status" value="1"/>
</dbReference>
<name>A0A346A360_9HYPH</name>
<dbReference type="PANTHER" id="PTHR30419:SF8">
    <property type="entry name" value="NITROGEN ASSIMILATION TRANSCRIPTIONAL ACTIVATOR-RELATED"/>
    <property type="match status" value="1"/>
</dbReference>
<keyword evidence="4" id="KW-0804">Transcription</keyword>
<proteinExistence type="inferred from homology"/>
<dbReference type="InterPro" id="IPR036388">
    <property type="entry name" value="WH-like_DNA-bd_sf"/>
</dbReference>
<dbReference type="GO" id="GO:0003677">
    <property type="term" value="F:DNA binding"/>
    <property type="evidence" value="ECO:0007669"/>
    <property type="project" value="UniProtKB-KW"/>
</dbReference>
<accession>A0A346A360</accession>
<evidence type="ECO:0000256" key="2">
    <source>
        <dbReference type="ARBA" id="ARBA00023015"/>
    </source>
</evidence>
<sequence length="307" mass="33061">MILPRHGLISSRLHYFQTVARLGSIRRAAQALNVAPSAISRTIQHLEQELGAPLFERARQRLKLTSAGEILVYHAGASVAELDRARAFIDDLQGLRRGSVSIAAVESVARGLLPETLSRFWSRYPDVAVQVTTTGSQQAFEAVARGECDLAIAFDARPPKGTQRLAGANLRLGALVPPKHALAARRGVRLREFAAERVILSDASLTLGSSIEAAILGSGIELKPIAVTNSIHLMSAFAVRGHGVTFQTRVGVERELEEGELVFVPFNDPSLRPRKLMLIARGKAHLAAGPAALAAMLSEAIQRLDGR</sequence>
<dbReference type="Pfam" id="PF00126">
    <property type="entry name" value="HTH_1"/>
    <property type="match status" value="1"/>
</dbReference>
<dbReference type="Gene3D" id="3.40.190.10">
    <property type="entry name" value="Periplasmic binding protein-like II"/>
    <property type="match status" value="2"/>
</dbReference>
<reference evidence="6 7" key="1">
    <citation type="submission" date="2018-07" db="EMBL/GenBank/DDBJ databases">
        <authorList>
            <person name="Quirk P.G."/>
            <person name="Krulwich T.A."/>
        </authorList>
    </citation>
    <scope>NUCLEOTIDE SEQUENCE [LARGE SCALE GENOMIC DNA]</scope>
    <source>
        <strain evidence="6 7">CC-BB4</strain>
    </source>
</reference>
<dbReference type="AlphaFoldDB" id="A0A346A360"/>
<dbReference type="SUPFAM" id="SSF53850">
    <property type="entry name" value="Periplasmic binding protein-like II"/>
    <property type="match status" value="1"/>
</dbReference>
<organism evidence="6 7">
    <name type="scientific">Pseudolabrys taiwanensis</name>
    <dbReference type="NCBI Taxonomy" id="331696"/>
    <lineage>
        <taxon>Bacteria</taxon>
        <taxon>Pseudomonadati</taxon>
        <taxon>Pseudomonadota</taxon>
        <taxon>Alphaproteobacteria</taxon>
        <taxon>Hyphomicrobiales</taxon>
        <taxon>Xanthobacteraceae</taxon>
        <taxon>Pseudolabrys</taxon>
    </lineage>
</organism>
<dbReference type="GO" id="GO:0005829">
    <property type="term" value="C:cytosol"/>
    <property type="evidence" value="ECO:0007669"/>
    <property type="project" value="TreeGrafter"/>
</dbReference>
<protein>
    <submittedName>
        <fullName evidence="6">LysR family transcriptional regulator</fullName>
    </submittedName>
</protein>
<dbReference type="PROSITE" id="PS50931">
    <property type="entry name" value="HTH_LYSR"/>
    <property type="match status" value="1"/>
</dbReference>
<keyword evidence="7" id="KW-1185">Reference proteome</keyword>
<comment type="similarity">
    <text evidence="1">Belongs to the LysR transcriptional regulatory family.</text>
</comment>
<evidence type="ECO:0000313" key="6">
    <source>
        <dbReference type="EMBL" id="AXK83607.1"/>
    </source>
</evidence>
<dbReference type="GO" id="GO:0003700">
    <property type="term" value="F:DNA-binding transcription factor activity"/>
    <property type="evidence" value="ECO:0007669"/>
    <property type="project" value="InterPro"/>
</dbReference>
<dbReference type="PANTHER" id="PTHR30419">
    <property type="entry name" value="HTH-TYPE TRANSCRIPTIONAL REGULATOR YBHD"/>
    <property type="match status" value="1"/>
</dbReference>
<dbReference type="InterPro" id="IPR005119">
    <property type="entry name" value="LysR_subst-bd"/>
</dbReference>
<keyword evidence="3" id="KW-0238">DNA-binding</keyword>
<dbReference type="InterPro" id="IPR036390">
    <property type="entry name" value="WH_DNA-bd_sf"/>
</dbReference>
<evidence type="ECO:0000256" key="4">
    <source>
        <dbReference type="ARBA" id="ARBA00023163"/>
    </source>
</evidence>
<dbReference type="KEGG" id="ptaw:DW352_25615"/>
<evidence type="ECO:0000259" key="5">
    <source>
        <dbReference type="PROSITE" id="PS50931"/>
    </source>
</evidence>
<dbReference type="OrthoDB" id="8208814at2"/>
<dbReference type="Proteomes" id="UP000254889">
    <property type="component" value="Chromosome"/>
</dbReference>